<dbReference type="Gene3D" id="3.40.50.10240">
    <property type="entry name" value="Thiamin pyrophosphokinase, catalytic domain"/>
    <property type="match status" value="1"/>
</dbReference>
<keyword evidence="3 7" id="KW-0418">Kinase</keyword>
<dbReference type="Pfam" id="PF04263">
    <property type="entry name" value="TPK_catalytic"/>
    <property type="match status" value="1"/>
</dbReference>
<dbReference type="CDD" id="cd07995">
    <property type="entry name" value="TPK"/>
    <property type="match status" value="1"/>
</dbReference>
<dbReference type="EMBL" id="CP049228">
    <property type="protein sequence ID" value="QIH23949.1"/>
    <property type="molecule type" value="Genomic_DNA"/>
</dbReference>
<reference evidence="7 8" key="1">
    <citation type="submission" date="2020-02" db="EMBL/GenBank/DDBJ databases">
        <title>Complete genome sequences of six Lactobacillus iners strains isolated from the human vagina.</title>
        <authorList>
            <person name="France M.T."/>
            <person name="Rutt L."/>
            <person name="Narina S."/>
            <person name="Arbaugh S."/>
            <person name="Humphrys M.S."/>
            <person name="Ma B."/>
            <person name="Hayward M.R."/>
            <person name="Relman D."/>
            <person name="Kwon D.S."/>
            <person name="Ravel J."/>
        </authorList>
    </citation>
    <scope>NUCLEOTIDE SEQUENCE [LARGE SCALE GENOMIC DNA]</scope>
    <source>
        <strain evidence="7 8">C0210C1</strain>
    </source>
</reference>
<dbReference type="Proteomes" id="UP000501676">
    <property type="component" value="Chromosome"/>
</dbReference>
<evidence type="ECO:0000259" key="6">
    <source>
        <dbReference type="SMART" id="SM00983"/>
    </source>
</evidence>
<dbReference type="GO" id="GO:0009229">
    <property type="term" value="P:thiamine diphosphate biosynthetic process"/>
    <property type="evidence" value="ECO:0007669"/>
    <property type="project" value="InterPro"/>
</dbReference>
<dbReference type="PANTHER" id="PTHR41299">
    <property type="entry name" value="THIAMINE PYROPHOSPHOKINASE"/>
    <property type="match status" value="1"/>
</dbReference>
<evidence type="ECO:0000256" key="4">
    <source>
        <dbReference type="ARBA" id="ARBA00022840"/>
    </source>
</evidence>
<dbReference type="InterPro" id="IPR036759">
    <property type="entry name" value="TPK_catalytic_sf"/>
</dbReference>
<dbReference type="NCBIfam" id="TIGR01378">
    <property type="entry name" value="thi_PPkinase"/>
    <property type="match status" value="1"/>
</dbReference>
<dbReference type="GO" id="GO:0005524">
    <property type="term" value="F:ATP binding"/>
    <property type="evidence" value="ECO:0007669"/>
    <property type="project" value="UniProtKB-KW"/>
</dbReference>
<dbReference type="InterPro" id="IPR006282">
    <property type="entry name" value="Thi_PPkinase"/>
</dbReference>
<dbReference type="InterPro" id="IPR007371">
    <property type="entry name" value="TPK_catalytic"/>
</dbReference>
<feature type="domain" description="Thiamin pyrophosphokinase thiamin-binding" evidence="6">
    <location>
        <begin position="150"/>
        <end position="215"/>
    </location>
</feature>
<dbReference type="InterPro" id="IPR053149">
    <property type="entry name" value="TPK"/>
</dbReference>
<organism evidence="7 8">
    <name type="scientific">Lactobacillus iners</name>
    <dbReference type="NCBI Taxonomy" id="147802"/>
    <lineage>
        <taxon>Bacteria</taxon>
        <taxon>Bacillati</taxon>
        <taxon>Bacillota</taxon>
        <taxon>Bacilli</taxon>
        <taxon>Lactobacillales</taxon>
        <taxon>Lactobacillaceae</taxon>
        <taxon>Lactobacillus</taxon>
    </lineage>
</organism>
<accession>A0A6G7BGY4</accession>
<dbReference type="GO" id="GO:0006772">
    <property type="term" value="P:thiamine metabolic process"/>
    <property type="evidence" value="ECO:0007669"/>
    <property type="project" value="UniProtKB-UniRule"/>
</dbReference>
<evidence type="ECO:0000256" key="1">
    <source>
        <dbReference type="ARBA" id="ARBA00022679"/>
    </source>
</evidence>
<sequence>MKKALALLGGPVQLWPKDLKDRILAAKKNNELIFASDRGSQFLLDMGIVPEVAIGDFDSLKKGELAQLEEYEIDFRYSHPEKDYTDSEQLFKVAFEEYNVDQLDVYGATGGRLDHFLLNIFTFSKSALKKYCEKIRYIDCQNIIMYILPGVKKFQAVAGYNYFAVGNLTAVDDLNISGAKYELKNYYSSNPFVFSSNEFVGLQPIVVSLQSGEGIIIYSKDIDRFYIAKKPRN</sequence>
<proteinExistence type="predicted"/>
<evidence type="ECO:0000313" key="8">
    <source>
        <dbReference type="Proteomes" id="UP000501676"/>
    </source>
</evidence>
<dbReference type="EC" id="2.7.6.2" evidence="5"/>
<name>A0A6G7BGY4_9LACO</name>
<protein>
    <recommendedName>
        <fullName evidence="5">Thiamine diphosphokinase</fullName>
        <ecNumber evidence="5">2.7.6.2</ecNumber>
    </recommendedName>
</protein>
<evidence type="ECO:0000256" key="5">
    <source>
        <dbReference type="NCBIfam" id="TIGR01378"/>
    </source>
</evidence>
<dbReference type="PANTHER" id="PTHR41299:SF1">
    <property type="entry name" value="THIAMINE PYROPHOSPHOKINASE"/>
    <property type="match status" value="1"/>
</dbReference>
<dbReference type="GO" id="GO:0016301">
    <property type="term" value="F:kinase activity"/>
    <property type="evidence" value="ECO:0007669"/>
    <property type="project" value="UniProtKB-KW"/>
</dbReference>
<evidence type="ECO:0000313" key="7">
    <source>
        <dbReference type="EMBL" id="QIH23949.1"/>
    </source>
</evidence>
<dbReference type="GO" id="GO:0004788">
    <property type="term" value="F:thiamine diphosphokinase activity"/>
    <property type="evidence" value="ECO:0007669"/>
    <property type="project" value="UniProtKB-UniRule"/>
</dbReference>
<dbReference type="SUPFAM" id="SSF63999">
    <property type="entry name" value="Thiamin pyrophosphokinase, catalytic domain"/>
    <property type="match status" value="1"/>
</dbReference>
<keyword evidence="2" id="KW-0547">Nucleotide-binding</keyword>
<dbReference type="Pfam" id="PF04265">
    <property type="entry name" value="TPK_B1_binding"/>
    <property type="match status" value="1"/>
</dbReference>
<dbReference type="AlphaFoldDB" id="A0A6G7BGY4"/>
<gene>
    <name evidence="7" type="ORF">G6Z83_04440</name>
</gene>
<evidence type="ECO:0000256" key="2">
    <source>
        <dbReference type="ARBA" id="ARBA00022741"/>
    </source>
</evidence>
<dbReference type="SMART" id="SM00983">
    <property type="entry name" value="TPK_B1_binding"/>
    <property type="match status" value="1"/>
</dbReference>
<dbReference type="GO" id="GO:0030975">
    <property type="term" value="F:thiamine binding"/>
    <property type="evidence" value="ECO:0007669"/>
    <property type="project" value="InterPro"/>
</dbReference>
<dbReference type="RefSeq" id="WP_006738335.1">
    <property type="nucleotide sequence ID" value="NZ_CP049225.1"/>
</dbReference>
<dbReference type="InterPro" id="IPR007373">
    <property type="entry name" value="Thiamin_PyroPKinase_B1-bd"/>
</dbReference>
<keyword evidence="4" id="KW-0067">ATP-binding</keyword>
<keyword evidence="1 7" id="KW-0808">Transferase</keyword>
<evidence type="ECO:0000256" key="3">
    <source>
        <dbReference type="ARBA" id="ARBA00022777"/>
    </source>
</evidence>